<dbReference type="SUPFAM" id="SSF52540">
    <property type="entry name" value="P-loop containing nucleoside triphosphate hydrolases"/>
    <property type="match status" value="1"/>
</dbReference>
<proteinExistence type="predicted"/>
<evidence type="ECO:0000313" key="3">
    <source>
        <dbReference type="Proteomes" id="UP000779049"/>
    </source>
</evidence>
<feature type="domain" description="AAA+ ATPase" evidence="1">
    <location>
        <begin position="177"/>
        <end position="311"/>
    </location>
</feature>
<accession>A0ABS7L3C0</accession>
<evidence type="ECO:0000259" key="1">
    <source>
        <dbReference type="SMART" id="SM00382"/>
    </source>
</evidence>
<protein>
    <submittedName>
        <fullName evidence="2">Archaeal ATPase</fullName>
    </submittedName>
</protein>
<dbReference type="EMBL" id="VIRV01000001">
    <property type="protein sequence ID" value="MBY0757561.1"/>
    <property type="molecule type" value="Genomic_DNA"/>
</dbReference>
<dbReference type="Gene3D" id="3.40.50.300">
    <property type="entry name" value="P-loop containing nucleotide triphosphate hydrolases"/>
    <property type="match status" value="1"/>
</dbReference>
<dbReference type="Pfam" id="PF13424">
    <property type="entry name" value="TPR_12"/>
    <property type="match status" value="1"/>
</dbReference>
<evidence type="ECO:0000313" key="2">
    <source>
        <dbReference type="EMBL" id="MBY0757561.1"/>
    </source>
</evidence>
<dbReference type="InterPro" id="IPR003593">
    <property type="entry name" value="AAA+_ATPase"/>
</dbReference>
<dbReference type="PANTHER" id="PTHR47691:SF3">
    <property type="entry name" value="HTH-TYPE TRANSCRIPTIONAL REGULATOR RV0890C-RELATED"/>
    <property type="match status" value="1"/>
</dbReference>
<gene>
    <name evidence="2" type="ORF">FLB61_00310</name>
</gene>
<name>A0ABS7L3C0_9FIRM</name>
<keyword evidence="3" id="KW-1185">Reference proteome</keyword>
<dbReference type="PANTHER" id="PTHR47691">
    <property type="entry name" value="REGULATOR-RELATED"/>
    <property type="match status" value="1"/>
</dbReference>
<dbReference type="Proteomes" id="UP000779049">
    <property type="component" value="Unassembled WGS sequence"/>
</dbReference>
<comment type="caution">
    <text evidence="2">The sequence shown here is derived from an EMBL/GenBank/DDBJ whole genome shotgun (WGS) entry which is preliminary data.</text>
</comment>
<dbReference type="InterPro" id="IPR002182">
    <property type="entry name" value="NB-ARC"/>
</dbReference>
<organism evidence="2 3">
    <name type="scientific">Sellimonas caecigallum</name>
    <dbReference type="NCBI Taxonomy" id="2592333"/>
    <lineage>
        <taxon>Bacteria</taxon>
        <taxon>Bacillati</taxon>
        <taxon>Bacillota</taxon>
        <taxon>Clostridia</taxon>
        <taxon>Lachnospirales</taxon>
        <taxon>Lachnospiraceae</taxon>
        <taxon>Sellimonas</taxon>
    </lineage>
</organism>
<sequence length="747" mass="85020">MNQIDLLYELFEGFLEEESSQDFDFDNGLVCRWFNGQARISPRISGYYLHTDNRNRLADDIKTNILPLMCDSAMAIQEIYKILIQDGTISDQKKDQLTQDYPCHTSEEQAAFLASVLCFGMERTFVKRNAATKKLLAVGTLSPVISDFVYNGEVPKACAHFCGRDQELSTLHELISEKRIIFLQGIAGIGKSELAKAYAENYRKDYTNILYLIYSGNLRQDIIDLDFVDDLPEDTEEDRFRKHNRFLRSLKEDTLLIIDNFNTTAGKDAFFSVLLKYRCRILFTTRSRFDNYASFNLEEISDHDALLSLIRYFFSDAEKEHSILEQIIQAVHSHTLAVELSARLLETGILEPQELLARLQIEKSALGATDTIDIVKDGQSRKATYYDHIHTLFSLYRLSEEELDIMRGLIFTPVSGISGRLYANWMKLPDMNRINDLIEKGFVQTQSARQISLHPMIQEVAVDETRPSMNNSAVLLNSLQTICLFHGRDVTWHKPLFLTIENIIREIADDNTPAYLSFLEDVFPYMEKYHYTAGMELVIGKLSGLLTDETVGRSTDRALLLDYRAACEDKTEKAIKLEKEAIALIPEISEENAHLVSNLCSNLGGLYKEAGKRDLAQQSMEQGLRILEQYDLLYYHDSIAQTANYAVLLTEMGQPEIGLSALKKLSRMIRDLNSDQTLDYATVQETMGGICLITGEVKQATSHFKKALAIYEGVYNGERDMIETKKQEILQTYTQAGIALGQQLLNN</sequence>
<dbReference type="SUPFAM" id="SSF48452">
    <property type="entry name" value="TPR-like"/>
    <property type="match status" value="1"/>
</dbReference>
<dbReference type="Pfam" id="PF00931">
    <property type="entry name" value="NB-ARC"/>
    <property type="match status" value="1"/>
</dbReference>
<dbReference type="InterPro" id="IPR027417">
    <property type="entry name" value="P-loop_NTPase"/>
</dbReference>
<dbReference type="Gene3D" id="1.25.40.10">
    <property type="entry name" value="Tetratricopeptide repeat domain"/>
    <property type="match status" value="1"/>
</dbReference>
<dbReference type="SMART" id="SM00382">
    <property type="entry name" value="AAA"/>
    <property type="match status" value="1"/>
</dbReference>
<dbReference type="InterPro" id="IPR011990">
    <property type="entry name" value="TPR-like_helical_dom_sf"/>
</dbReference>
<reference evidence="2 3" key="1">
    <citation type="journal article" date="2020" name="New Microbes New Infect">
        <title>Sellimonas caecigallum sp. nov., description and genome sequence of a new member of the Sellimonas genus isolated from the cecum of feral chicken.</title>
        <authorList>
            <person name="Wongkuna S."/>
            <person name="Ghimire S."/>
            <person name="Antony L."/>
            <person name="Chankhamhaengdecha S."/>
            <person name="Janvilisri T."/>
            <person name="Scaria J."/>
        </authorList>
    </citation>
    <scope>NUCLEOTIDE SEQUENCE [LARGE SCALE GENOMIC DNA]</scope>
    <source>
        <strain evidence="2 3">SW451</strain>
    </source>
</reference>